<evidence type="ECO:0000256" key="1">
    <source>
        <dbReference type="SAM" id="Phobius"/>
    </source>
</evidence>
<proteinExistence type="predicted"/>
<comment type="caution">
    <text evidence="2">The sequence shown here is derived from an EMBL/GenBank/DDBJ whole genome shotgun (WGS) entry which is preliminary data.</text>
</comment>
<dbReference type="RefSeq" id="WP_179848608.1">
    <property type="nucleotide sequence ID" value="NZ_JACCBA010000001.1"/>
</dbReference>
<keyword evidence="1" id="KW-0812">Transmembrane</keyword>
<keyword evidence="1" id="KW-0472">Membrane</keyword>
<name>A0A7Y9ERD4_9ACTN</name>
<reference evidence="2 3" key="1">
    <citation type="submission" date="2020-07" db="EMBL/GenBank/DDBJ databases">
        <title>Sequencing the genomes of 1000 actinobacteria strains.</title>
        <authorList>
            <person name="Klenk H.-P."/>
        </authorList>
    </citation>
    <scope>NUCLEOTIDE SEQUENCE [LARGE SCALE GENOMIC DNA]</scope>
    <source>
        <strain evidence="2 3">DSM 40398</strain>
    </source>
</reference>
<accession>A0A7Y9ERD4</accession>
<protein>
    <submittedName>
        <fullName evidence="2">Uncharacterized protein</fullName>
    </submittedName>
</protein>
<sequence>MKKASQDGPGQWRTWWYVCLGGQIVFLPFIFVMSGRWSPWRAREDAEAHRRAADEELAALARD</sequence>
<organism evidence="2 3">
    <name type="scientific">Actinomadura luteofluorescens</name>
    <dbReference type="NCBI Taxonomy" id="46163"/>
    <lineage>
        <taxon>Bacteria</taxon>
        <taxon>Bacillati</taxon>
        <taxon>Actinomycetota</taxon>
        <taxon>Actinomycetes</taxon>
        <taxon>Streptosporangiales</taxon>
        <taxon>Thermomonosporaceae</taxon>
        <taxon>Actinomadura</taxon>
    </lineage>
</organism>
<gene>
    <name evidence="2" type="ORF">BJY14_008379</name>
</gene>
<evidence type="ECO:0000313" key="3">
    <source>
        <dbReference type="Proteomes" id="UP000529783"/>
    </source>
</evidence>
<keyword evidence="3" id="KW-1185">Reference proteome</keyword>
<dbReference type="EMBL" id="JACCBA010000001">
    <property type="protein sequence ID" value="NYD52396.1"/>
    <property type="molecule type" value="Genomic_DNA"/>
</dbReference>
<keyword evidence="1" id="KW-1133">Transmembrane helix</keyword>
<feature type="transmembrane region" description="Helical" evidence="1">
    <location>
        <begin position="15"/>
        <end position="33"/>
    </location>
</feature>
<dbReference type="Proteomes" id="UP000529783">
    <property type="component" value="Unassembled WGS sequence"/>
</dbReference>
<dbReference type="AlphaFoldDB" id="A0A7Y9ERD4"/>
<evidence type="ECO:0000313" key="2">
    <source>
        <dbReference type="EMBL" id="NYD52396.1"/>
    </source>
</evidence>